<protein>
    <submittedName>
        <fullName evidence="2">Uncharacterized protein</fullName>
    </submittedName>
</protein>
<accession>A0ABQ5KCG9</accession>
<sequence length="116" mass="13419">MLPNAALEIFEGKEKIKGMSCQEAMARIMRTVGLVRRPKKDKAKKKTGPKKGKKEREQRQLRRQIFKTHVAIEERRFRQVAIIWTNTVQVTGVQRDNALGNLAFLDTAWVDTHYAL</sequence>
<proteinExistence type="predicted"/>
<gene>
    <name evidence="2" type="ORF">ADUPG1_005428</name>
</gene>
<keyword evidence="3" id="KW-1185">Reference proteome</keyword>
<evidence type="ECO:0000313" key="3">
    <source>
        <dbReference type="Proteomes" id="UP001057375"/>
    </source>
</evidence>
<feature type="non-terminal residue" evidence="2">
    <location>
        <position position="116"/>
    </location>
</feature>
<feature type="region of interest" description="Disordered" evidence="1">
    <location>
        <begin position="34"/>
        <end position="60"/>
    </location>
</feature>
<name>A0ABQ5KCG9_9EUKA</name>
<dbReference type="EMBL" id="BQXS01008657">
    <property type="protein sequence ID" value="GKT30182.1"/>
    <property type="molecule type" value="Genomic_DNA"/>
</dbReference>
<reference evidence="2" key="1">
    <citation type="submission" date="2022-03" db="EMBL/GenBank/DDBJ databases">
        <title>Draft genome sequence of Aduncisulcus paluster, a free-living microaerophilic Fornicata.</title>
        <authorList>
            <person name="Yuyama I."/>
            <person name="Kume K."/>
            <person name="Tamura T."/>
            <person name="Inagaki Y."/>
            <person name="Hashimoto T."/>
        </authorList>
    </citation>
    <scope>NUCLEOTIDE SEQUENCE</scope>
    <source>
        <strain evidence="2">NY0171</strain>
    </source>
</reference>
<dbReference type="Proteomes" id="UP001057375">
    <property type="component" value="Unassembled WGS sequence"/>
</dbReference>
<feature type="compositionally biased region" description="Basic residues" evidence="1">
    <location>
        <begin position="36"/>
        <end position="53"/>
    </location>
</feature>
<evidence type="ECO:0000256" key="1">
    <source>
        <dbReference type="SAM" id="MobiDB-lite"/>
    </source>
</evidence>
<evidence type="ECO:0000313" key="2">
    <source>
        <dbReference type="EMBL" id="GKT30182.1"/>
    </source>
</evidence>
<comment type="caution">
    <text evidence="2">The sequence shown here is derived from an EMBL/GenBank/DDBJ whole genome shotgun (WGS) entry which is preliminary data.</text>
</comment>
<organism evidence="2 3">
    <name type="scientific">Aduncisulcus paluster</name>
    <dbReference type="NCBI Taxonomy" id="2918883"/>
    <lineage>
        <taxon>Eukaryota</taxon>
        <taxon>Metamonada</taxon>
        <taxon>Carpediemonas-like organisms</taxon>
        <taxon>Aduncisulcus</taxon>
    </lineage>
</organism>